<dbReference type="EMBL" id="KV878367">
    <property type="protein sequence ID" value="OJJ42144.1"/>
    <property type="molecule type" value="Genomic_DNA"/>
</dbReference>
<protein>
    <submittedName>
        <fullName evidence="1">Uncharacterized protein</fullName>
    </submittedName>
</protein>
<proteinExistence type="predicted"/>
<accession>A0A1L9S4Q2</accession>
<keyword evidence="2" id="KW-1185">Reference proteome</keyword>
<evidence type="ECO:0000313" key="2">
    <source>
        <dbReference type="Proteomes" id="UP000184188"/>
    </source>
</evidence>
<organism evidence="1 2">
    <name type="scientific">Penicilliopsis zonata CBS 506.65</name>
    <dbReference type="NCBI Taxonomy" id="1073090"/>
    <lineage>
        <taxon>Eukaryota</taxon>
        <taxon>Fungi</taxon>
        <taxon>Dikarya</taxon>
        <taxon>Ascomycota</taxon>
        <taxon>Pezizomycotina</taxon>
        <taxon>Eurotiomycetes</taxon>
        <taxon>Eurotiomycetidae</taxon>
        <taxon>Eurotiales</taxon>
        <taxon>Aspergillaceae</taxon>
        <taxon>Penicilliopsis</taxon>
    </lineage>
</organism>
<dbReference type="VEuPathDB" id="FungiDB:ASPZODRAFT_1504339"/>
<gene>
    <name evidence="1" type="ORF">ASPZODRAFT_1504339</name>
</gene>
<name>A0A1L9S4Q2_9EURO</name>
<evidence type="ECO:0000313" key="1">
    <source>
        <dbReference type="EMBL" id="OJJ42144.1"/>
    </source>
</evidence>
<dbReference type="GeneID" id="34612085"/>
<dbReference type="Proteomes" id="UP000184188">
    <property type="component" value="Unassembled WGS sequence"/>
</dbReference>
<dbReference type="AlphaFoldDB" id="A0A1L9S4Q2"/>
<dbReference type="RefSeq" id="XP_022576654.1">
    <property type="nucleotide sequence ID" value="XM_022725620.1"/>
</dbReference>
<sequence>MTSSRCSAGESRQISAGVSIEVENQQSIFLSIITSVGRRLFCLIILKRGSFISINGVNVKQISDNTSISLKSLWQPAELQQ</sequence>
<reference evidence="2" key="1">
    <citation type="journal article" date="2017" name="Genome Biol.">
        <title>Comparative genomics reveals high biological diversity and specific adaptations in the industrially and medically important fungal genus Aspergillus.</title>
        <authorList>
            <person name="de Vries R.P."/>
            <person name="Riley R."/>
            <person name="Wiebenga A."/>
            <person name="Aguilar-Osorio G."/>
            <person name="Amillis S."/>
            <person name="Uchima C.A."/>
            <person name="Anderluh G."/>
            <person name="Asadollahi M."/>
            <person name="Askin M."/>
            <person name="Barry K."/>
            <person name="Battaglia E."/>
            <person name="Bayram O."/>
            <person name="Benocci T."/>
            <person name="Braus-Stromeyer S.A."/>
            <person name="Caldana C."/>
            <person name="Canovas D."/>
            <person name="Cerqueira G.C."/>
            <person name="Chen F."/>
            <person name="Chen W."/>
            <person name="Choi C."/>
            <person name="Clum A."/>
            <person name="Dos Santos R.A."/>
            <person name="Damasio A.R."/>
            <person name="Diallinas G."/>
            <person name="Emri T."/>
            <person name="Fekete E."/>
            <person name="Flipphi M."/>
            <person name="Freyberg S."/>
            <person name="Gallo A."/>
            <person name="Gournas C."/>
            <person name="Habgood R."/>
            <person name="Hainaut M."/>
            <person name="Harispe M.L."/>
            <person name="Henrissat B."/>
            <person name="Hilden K.S."/>
            <person name="Hope R."/>
            <person name="Hossain A."/>
            <person name="Karabika E."/>
            <person name="Karaffa L."/>
            <person name="Karanyi Z."/>
            <person name="Krasevec N."/>
            <person name="Kuo A."/>
            <person name="Kusch H."/>
            <person name="LaButti K."/>
            <person name="Lagendijk E.L."/>
            <person name="Lapidus A."/>
            <person name="Levasseur A."/>
            <person name="Lindquist E."/>
            <person name="Lipzen A."/>
            <person name="Logrieco A.F."/>
            <person name="MacCabe A."/>
            <person name="Maekelae M.R."/>
            <person name="Malavazi I."/>
            <person name="Melin P."/>
            <person name="Meyer V."/>
            <person name="Mielnichuk N."/>
            <person name="Miskei M."/>
            <person name="Molnar A.P."/>
            <person name="Mule G."/>
            <person name="Ngan C.Y."/>
            <person name="Orejas M."/>
            <person name="Orosz E."/>
            <person name="Ouedraogo J.P."/>
            <person name="Overkamp K.M."/>
            <person name="Park H.-S."/>
            <person name="Perrone G."/>
            <person name="Piumi F."/>
            <person name="Punt P.J."/>
            <person name="Ram A.F."/>
            <person name="Ramon A."/>
            <person name="Rauscher S."/>
            <person name="Record E."/>
            <person name="Riano-Pachon D.M."/>
            <person name="Robert V."/>
            <person name="Roehrig J."/>
            <person name="Ruller R."/>
            <person name="Salamov A."/>
            <person name="Salih N.S."/>
            <person name="Samson R.A."/>
            <person name="Sandor E."/>
            <person name="Sanguinetti M."/>
            <person name="Schuetze T."/>
            <person name="Sepcic K."/>
            <person name="Shelest E."/>
            <person name="Sherlock G."/>
            <person name="Sophianopoulou V."/>
            <person name="Squina F.M."/>
            <person name="Sun H."/>
            <person name="Susca A."/>
            <person name="Todd R.B."/>
            <person name="Tsang A."/>
            <person name="Unkles S.E."/>
            <person name="van de Wiele N."/>
            <person name="van Rossen-Uffink D."/>
            <person name="Oliveira J.V."/>
            <person name="Vesth T.C."/>
            <person name="Visser J."/>
            <person name="Yu J.-H."/>
            <person name="Zhou M."/>
            <person name="Andersen M.R."/>
            <person name="Archer D.B."/>
            <person name="Baker S.E."/>
            <person name="Benoit I."/>
            <person name="Brakhage A.A."/>
            <person name="Braus G.H."/>
            <person name="Fischer R."/>
            <person name="Frisvad J.C."/>
            <person name="Goldman G.H."/>
            <person name="Houbraken J."/>
            <person name="Oakley B."/>
            <person name="Pocsi I."/>
            <person name="Scazzocchio C."/>
            <person name="Seiboth B."/>
            <person name="vanKuyk P.A."/>
            <person name="Wortman J."/>
            <person name="Dyer P.S."/>
            <person name="Grigoriev I.V."/>
        </authorList>
    </citation>
    <scope>NUCLEOTIDE SEQUENCE [LARGE SCALE GENOMIC DNA]</scope>
    <source>
        <strain evidence="2">CBS 506.65</strain>
    </source>
</reference>